<dbReference type="AlphaFoldDB" id="A0AAU7TDB8"/>
<reference evidence="2" key="1">
    <citation type="submission" date="2024-06" db="EMBL/GenBank/DDBJ databases">
        <title>Kribbella sp. strain HUAS MG21 genome sequences.</title>
        <authorList>
            <person name="Mo P."/>
        </authorList>
    </citation>
    <scope>NUCLEOTIDE SEQUENCE</scope>
    <source>
        <strain evidence="2">HUAS MG21</strain>
    </source>
</reference>
<organism evidence="2">
    <name type="scientific">Kribbella sp. HUAS MG21</name>
    <dbReference type="NCBI Taxonomy" id="3160966"/>
    <lineage>
        <taxon>Bacteria</taxon>
        <taxon>Bacillati</taxon>
        <taxon>Actinomycetota</taxon>
        <taxon>Actinomycetes</taxon>
        <taxon>Propionibacteriales</taxon>
        <taxon>Kribbellaceae</taxon>
        <taxon>Kribbella</taxon>
    </lineage>
</organism>
<evidence type="ECO:0000313" key="2">
    <source>
        <dbReference type="EMBL" id="XBV24692.1"/>
    </source>
</evidence>
<feature type="region of interest" description="Disordered" evidence="1">
    <location>
        <begin position="280"/>
        <end position="319"/>
    </location>
</feature>
<accession>A0AAU7TDB8</accession>
<sequence length="319" mass="35016">MKQRGDGQWSGHHDITFAAVAKLYQHLSAPDATIHGVDRSRYAAEVDKAQAFQDRALGAGVISNFNGTGRPFPYAGPGPTTHSAYANPDAQREHFMADPYRKGWDNLRLNTEYIFEQLAAAHRSADGEFRHLGAAVHALQDSYSGAHAWREDSVYDGDWTAPVQALQVFTPFHALGIEDGRNTHADEFDKPPLHSGSTRAATEATYQLLRAHELGRDKPLEQALEAHREALGPLLRVSASGVTVNLHPTREWSAERDRRLALEHRSAREWSELGRLNAVLAPNPAPGVPGRPEAPAAGSARRPERVSRRITSEAVGRDG</sequence>
<protein>
    <recommendedName>
        <fullName evidence="3">Phospholipase C/D domain-containing protein</fullName>
    </recommendedName>
</protein>
<feature type="compositionally biased region" description="Basic and acidic residues" evidence="1">
    <location>
        <begin position="301"/>
        <end position="319"/>
    </location>
</feature>
<proteinExistence type="predicted"/>
<dbReference type="EMBL" id="CP158165">
    <property type="protein sequence ID" value="XBV24692.1"/>
    <property type="molecule type" value="Genomic_DNA"/>
</dbReference>
<dbReference type="RefSeq" id="WP_350277512.1">
    <property type="nucleotide sequence ID" value="NZ_CP158165.1"/>
</dbReference>
<gene>
    <name evidence="2" type="ORF">ABN611_39860</name>
</gene>
<name>A0AAU7TDB8_9ACTN</name>
<evidence type="ECO:0000256" key="1">
    <source>
        <dbReference type="SAM" id="MobiDB-lite"/>
    </source>
</evidence>
<evidence type="ECO:0008006" key="3">
    <source>
        <dbReference type="Google" id="ProtNLM"/>
    </source>
</evidence>